<reference evidence="12" key="1">
    <citation type="submission" date="2015-04" db="EMBL/GenBank/DDBJ databases">
        <title>Haoxinamides A and B, Lipothreonines Bearing Novel ortho-alkyl Cinnamoyl Moiety from Streptomyces sp.</title>
        <authorList>
            <person name="Wang H."/>
            <person name="Qian Z."/>
            <person name="Shen Y."/>
        </authorList>
    </citation>
    <scope>NUCLEOTIDE SEQUENCE</scope>
    <source>
        <strain evidence="12">LZ35</strain>
    </source>
</reference>
<sequence>MTGRQGHPGARILGLGGYRPARTVPNEELCARLDSSDTWIRRRSGIVSRRHAGPDETVIAMAAHAGGKALADAGVAPADVDTVLLASMSYLYQSPAAAPQVASALGARSAAAFDVHVACAGFCYALAVADGLIRAGTSRRVLVIGSERMTDIVDPDDRGAAFLFADGAGAVLVGPAAEPGIHSVAWGSDGEQHGLIAHQEPWTAVRDADRPWPYMRMAGSEVFRWAIREVPRTAAAALSRAGVMADQLSAFIPHQANLRITEAVAKALELPPHVVVADDIRSAGNTSAASVPLAMEALRDRGALPSGGLALLAGFGAGLAHAALVVNLP</sequence>
<dbReference type="AlphaFoldDB" id="A0A0N9E758"/>
<feature type="region of interest" description="ACP-binding" evidence="9">
    <location>
        <begin position="255"/>
        <end position="259"/>
    </location>
</feature>
<keyword evidence="8 9" id="KW-0012">Acyltransferase</keyword>
<evidence type="ECO:0000256" key="5">
    <source>
        <dbReference type="ARBA" id="ARBA00022832"/>
    </source>
</evidence>
<evidence type="ECO:0000256" key="2">
    <source>
        <dbReference type="ARBA" id="ARBA00022490"/>
    </source>
</evidence>
<protein>
    <recommendedName>
        <fullName evidence="9">Beta-ketoacyl-[acyl-carrier-protein] synthase III</fullName>
        <shortName evidence="9">Beta-ketoacyl-ACP synthase III</shortName>
        <shortName evidence="9">KAS III</shortName>
        <ecNumber evidence="9">2.3.1.180</ecNumber>
    </recommendedName>
    <alternativeName>
        <fullName evidence="9">3-oxoacyl-[acyl-carrier-protein] synthase 3</fullName>
    </alternativeName>
    <alternativeName>
        <fullName evidence="9">3-oxoacyl-[acyl-carrier-protein] synthase III</fullName>
    </alternativeName>
</protein>
<dbReference type="InterPro" id="IPR004655">
    <property type="entry name" value="FabH"/>
</dbReference>
<keyword evidence="5 9" id="KW-0276">Fatty acid metabolism</keyword>
<dbReference type="InterPro" id="IPR016039">
    <property type="entry name" value="Thiolase-like"/>
</dbReference>
<feature type="active site" evidence="9">
    <location>
        <position position="285"/>
    </location>
</feature>
<comment type="catalytic activity">
    <reaction evidence="9">
        <text>malonyl-[ACP] + acetyl-CoA + H(+) = 3-oxobutanoyl-[ACP] + CO2 + CoA</text>
        <dbReference type="Rhea" id="RHEA:12080"/>
        <dbReference type="Rhea" id="RHEA-COMP:9623"/>
        <dbReference type="Rhea" id="RHEA-COMP:9625"/>
        <dbReference type="ChEBI" id="CHEBI:15378"/>
        <dbReference type="ChEBI" id="CHEBI:16526"/>
        <dbReference type="ChEBI" id="CHEBI:57287"/>
        <dbReference type="ChEBI" id="CHEBI:57288"/>
        <dbReference type="ChEBI" id="CHEBI:78449"/>
        <dbReference type="ChEBI" id="CHEBI:78450"/>
        <dbReference type="EC" id="2.3.1.180"/>
    </reaction>
</comment>
<comment type="function">
    <text evidence="9">Catalyzes the condensation reaction of fatty acid synthesis by the addition to an acyl acceptor of two carbons from malonyl-ACP. Catalyzes the first condensation reaction which initiates fatty acid synthesis and may therefore play a role in governing the total rate of fatty acid production. Possesses both acetoacetyl-ACP synthase and acetyl transacylase activities. Its substrate specificity determines the biosynthesis of branched-chain and/or straight-chain of fatty acids.</text>
</comment>
<dbReference type="EMBL" id="KR063271">
    <property type="protein sequence ID" value="ALF39579.1"/>
    <property type="molecule type" value="Genomic_DNA"/>
</dbReference>
<dbReference type="NCBIfam" id="NF006829">
    <property type="entry name" value="PRK09352.1"/>
    <property type="match status" value="1"/>
</dbReference>
<dbReference type="GO" id="GO:0006633">
    <property type="term" value="P:fatty acid biosynthetic process"/>
    <property type="evidence" value="ECO:0007669"/>
    <property type="project" value="UniProtKB-UniRule"/>
</dbReference>
<evidence type="ECO:0000259" key="11">
    <source>
        <dbReference type="Pfam" id="PF08545"/>
    </source>
</evidence>
<evidence type="ECO:0000256" key="8">
    <source>
        <dbReference type="ARBA" id="ARBA00023315"/>
    </source>
</evidence>
<evidence type="ECO:0000256" key="9">
    <source>
        <dbReference type="HAMAP-Rule" id="MF_01815"/>
    </source>
</evidence>
<keyword evidence="6 9" id="KW-0443">Lipid metabolism</keyword>
<dbReference type="GO" id="GO:0005737">
    <property type="term" value="C:cytoplasm"/>
    <property type="evidence" value="ECO:0007669"/>
    <property type="project" value="UniProtKB-SubCell"/>
</dbReference>
<evidence type="ECO:0000256" key="4">
    <source>
        <dbReference type="ARBA" id="ARBA00022679"/>
    </source>
</evidence>
<evidence type="ECO:0000259" key="10">
    <source>
        <dbReference type="Pfam" id="PF08541"/>
    </source>
</evidence>
<dbReference type="UniPathway" id="UPA00094"/>
<evidence type="ECO:0000256" key="1">
    <source>
        <dbReference type="ARBA" id="ARBA00008642"/>
    </source>
</evidence>
<evidence type="ECO:0000256" key="3">
    <source>
        <dbReference type="ARBA" id="ARBA00022516"/>
    </source>
</evidence>
<dbReference type="NCBIfam" id="TIGR00747">
    <property type="entry name" value="fabH"/>
    <property type="match status" value="1"/>
</dbReference>
<feature type="domain" description="Beta-ketoacyl-[acyl-carrier-protein] synthase III C-terminal" evidence="10">
    <location>
        <begin position="238"/>
        <end position="327"/>
    </location>
</feature>
<keyword evidence="2 9" id="KW-0963">Cytoplasm</keyword>
<evidence type="ECO:0000313" key="12">
    <source>
        <dbReference type="EMBL" id="ALF39579.1"/>
    </source>
</evidence>
<comment type="subcellular location">
    <subcellularLocation>
        <location evidence="9">Cytoplasm</location>
    </subcellularLocation>
</comment>
<proteinExistence type="inferred from homology"/>
<dbReference type="EC" id="2.3.1.180" evidence="9"/>
<comment type="subunit">
    <text evidence="9">Homodimer.</text>
</comment>
<dbReference type="GO" id="GO:0044550">
    <property type="term" value="P:secondary metabolite biosynthetic process"/>
    <property type="evidence" value="ECO:0007669"/>
    <property type="project" value="TreeGrafter"/>
</dbReference>
<accession>A0A0N9E758</accession>
<dbReference type="Gene3D" id="3.40.47.10">
    <property type="match status" value="2"/>
</dbReference>
<dbReference type="InterPro" id="IPR013751">
    <property type="entry name" value="ACP_syn_III_N"/>
</dbReference>
<keyword evidence="3 9" id="KW-0444">Lipid biosynthesis</keyword>
<keyword evidence="9" id="KW-0511">Multifunctional enzyme</keyword>
<organism evidence="12">
    <name type="scientific">Streptomyces sp. LZ35</name>
    <dbReference type="NCBI Taxonomy" id="1245024"/>
    <lineage>
        <taxon>Bacteria</taxon>
        <taxon>Bacillati</taxon>
        <taxon>Actinomycetota</taxon>
        <taxon>Actinomycetes</taxon>
        <taxon>Kitasatosporales</taxon>
        <taxon>Streptomycetaceae</taxon>
        <taxon>Streptomyces</taxon>
    </lineage>
</organism>
<dbReference type="PANTHER" id="PTHR34069:SF2">
    <property type="entry name" value="BETA-KETOACYL-[ACYL-CARRIER-PROTEIN] SYNTHASE III"/>
    <property type="match status" value="1"/>
</dbReference>
<evidence type="ECO:0000256" key="6">
    <source>
        <dbReference type="ARBA" id="ARBA00023098"/>
    </source>
</evidence>
<comment type="domain">
    <text evidence="9">The last Arg residue of the ACP-binding site is essential for the weak association between ACP/AcpP and FabH.</text>
</comment>
<dbReference type="Pfam" id="PF08541">
    <property type="entry name" value="ACP_syn_III_C"/>
    <property type="match status" value="1"/>
</dbReference>
<dbReference type="GO" id="GO:0033818">
    <property type="term" value="F:beta-ketoacyl-acyl-carrier-protein synthase III activity"/>
    <property type="evidence" value="ECO:0007669"/>
    <property type="project" value="UniProtKB-UniRule"/>
</dbReference>
<dbReference type="Pfam" id="PF08545">
    <property type="entry name" value="ACP_syn_III"/>
    <property type="match status" value="1"/>
</dbReference>
<dbReference type="PANTHER" id="PTHR34069">
    <property type="entry name" value="3-OXOACYL-[ACYL-CARRIER-PROTEIN] SYNTHASE 3"/>
    <property type="match status" value="1"/>
</dbReference>
<gene>
    <name evidence="12" type="primary">has33</name>
    <name evidence="9" type="synonym">fabH</name>
</gene>
<keyword evidence="7 9" id="KW-0275">Fatty acid biosynthesis</keyword>
<dbReference type="CDD" id="cd00830">
    <property type="entry name" value="KAS_III"/>
    <property type="match status" value="1"/>
</dbReference>
<feature type="active site" evidence="9">
    <location>
        <position position="119"/>
    </location>
</feature>
<dbReference type="InterPro" id="IPR013747">
    <property type="entry name" value="ACP_syn_III_C"/>
</dbReference>
<comment type="pathway">
    <text evidence="9">Lipid metabolism; fatty acid biosynthesis.</text>
</comment>
<keyword evidence="4 9" id="KW-0808">Transferase</keyword>
<dbReference type="HAMAP" id="MF_01815">
    <property type="entry name" value="FabH"/>
    <property type="match status" value="1"/>
</dbReference>
<evidence type="ECO:0000256" key="7">
    <source>
        <dbReference type="ARBA" id="ARBA00023160"/>
    </source>
</evidence>
<dbReference type="GO" id="GO:0004315">
    <property type="term" value="F:3-oxoacyl-[acyl-carrier-protein] synthase activity"/>
    <property type="evidence" value="ECO:0007669"/>
    <property type="project" value="InterPro"/>
</dbReference>
<comment type="similarity">
    <text evidence="1 9">Belongs to the thiolase-like superfamily. FabH family.</text>
</comment>
<feature type="active site" evidence="9">
    <location>
        <position position="254"/>
    </location>
</feature>
<dbReference type="SUPFAM" id="SSF53901">
    <property type="entry name" value="Thiolase-like"/>
    <property type="match status" value="1"/>
</dbReference>
<feature type="domain" description="Beta-ketoacyl-[acyl-carrier-protein] synthase III N-terminal" evidence="11">
    <location>
        <begin position="113"/>
        <end position="190"/>
    </location>
</feature>
<name>A0A0N9E758_9ACTN</name>